<evidence type="ECO:0000313" key="1">
    <source>
        <dbReference type="EMBL" id="NKJ69474.1"/>
    </source>
</evidence>
<evidence type="ECO:0000313" key="2">
    <source>
        <dbReference type="Proteomes" id="UP000778757"/>
    </source>
</evidence>
<accession>A0ABX1HZ75</accession>
<gene>
    <name evidence="1" type="ORF">EX191_17140</name>
</gene>
<dbReference type="RefSeq" id="WP_193448089.1">
    <property type="nucleotide sequence ID" value="NZ_SHOE01000018.1"/>
</dbReference>
<dbReference type="PROSITE" id="PS51343">
    <property type="entry name" value="PII_GLNB_DOM"/>
    <property type="match status" value="1"/>
</dbReference>
<reference evidence="1 2" key="1">
    <citation type="journal article" date="2019" name="Curr. Microbiol.">
        <title>Vibrio chemaguriensis sp. nov., from Sundarbans, Bay of Bengal.</title>
        <authorList>
            <person name="Ghosh A."/>
            <person name="Bhadury P."/>
        </authorList>
    </citation>
    <scope>NUCLEOTIDE SEQUENCE [LARGE SCALE GENOMIC DNA]</scope>
    <source>
        <strain evidence="1 2">Iso1</strain>
    </source>
</reference>
<dbReference type="SMART" id="SM00938">
    <property type="entry name" value="P-II"/>
    <property type="match status" value="1"/>
</dbReference>
<dbReference type="InterPro" id="IPR011322">
    <property type="entry name" value="N-reg_PII-like_a/b"/>
</dbReference>
<comment type="caution">
    <text evidence="1">The sequence shown here is derived from an EMBL/GenBank/DDBJ whole genome shotgun (WGS) entry which is preliminary data.</text>
</comment>
<keyword evidence="2" id="KW-1185">Reference proteome</keyword>
<dbReference type="Gene3D" id="3.30.70.120">
    <property type="match status" value="1"/>
</dbReference>
<dbReference type="InterPro" id="IPR015867">
    <property type="entry name" value="N-reg_PII/ATP_PRibTrfase_C"/>
</dbReference>
<dbReference type="Pfam" id="PF00543">
    <property type="entry name" value="P-II"/>
    <property type="match status" value="1"/>
</dbReference>
<dbReference type="SUPFAM" id="SSF54913">
    <property type="entry name" value="GlnB-like"/>
    <property type="match status" value="1"/>
</dbReference>
<dbReference type="EMBL" id="SHOE01000018">
    <property type="protein sequence ID" value="NKJ69474.1"/>
    <property type="molecule type" value="Genomic_DNA"/>
</dbReference>
<dbReference type="InterPro" id="IPR002187">
    <property type="entry name" value="N-reg_PII"/>
</dbReference>
<organism evidence="1 2">
    <name type="scientific">Vibrio chemaguriensis</name>
    <dbReference type="NCBI Taxonomy" id="2527672"/>
    <lineage>
        <taxon>Bacteria</taxon>
        <taxon>Pseudomonadati</taxon>
        <taxon>Pseudomonadota</taxon>
        <taxon>Gammaproteobacteria</taxon>
        <taxon>Vibrionales</taxon>
        <taxon>Vibrionaceae</taxon>
        <taxon>Vibrio</taxon>
    </lineage>
</organism>
<proteinExistence type="predicted"/>
<sequence length="114" mass="12937">MAFKKVVAIFDEQRLEVVKTSLIKHGVTGFTVHEVYGRGKYFDAINEQHLIKHIQLSIYTIAEHAEKIAKLIVDTAYVNADAEGLVAVEAVDGLYRIHTKQPPKPEEHRFHGEE</sequence>
<name>A0ABX1HZ75_9VIBR</name>
<dbReference type="Proteomes" id="UP000778757">
    <property type="component" value="Unassembled WGS sequence"/>
</dbReference>
<protein>
    <submittedName>
        <fullName evidence="1">P-II family nitrogen regulator</fullName>
    </submittedName>
</protein>
<dbReference type="PRINTS" id="PR00340">
    <property type="entry name" value="PIIGLNB"/>
</dbReference>